<dbReference type="RefSeq" id="WP_052099228.1">
    <property type="nucleotide sequence ID" value="NZ_BAABZQ010000001.1"/>
</dbReference>
<sequence>MKLKMKIISTLAIFSMLCTPMSVAADASSPENNEDINIRIISEEKMSDEEIQEYNAKEHVNIGLTEQNSTGIVPYGIGIPTTKYNISTTTAYNFAGSSTSGNLYTNYYFSGYEKYYVQIKNYSDTTLTAKVKTFFSTKKTLTVKPGNTIYAEVSGFSTSSNVYILFEAPSDFSGWIKALD</sequence>
<reference evidence="2 3" key="1">
    <citation type="submission" date="2024-04" db="EMBL/GenBank/DDBJ databases">
        <title>Defined microbial consortia suppress multidrug-resistant proinflammatory Enterobacteriaceae via ecological control.</title>
        <authorList>
            <person name="Furuichi M."/>
            <person name="Kawaguchi T."/>
            <person name="Pust M."/>
            <person name="Yasuma K."/>
            <person name="Plichta D."/>
            <person name="Hasegawa N."/>
            <person name="Ohya T."/>
            <person name="Bhattarai S."/>
            <person name="Sasajima S."/>
            <person name="Aoto Y."/>
            <person name="Tuganbaev T."/>
            <person name="Yaginuma M."/>
            <person name="Ueda M."/>
            <person name="Okahashi N."/>
            <person name="Amafuji K."/>
            <person name="Kiridooshi Y."/>
            <person name="Sugita K."/>
            <person name="Strazar M."/>
            <person name="Skelly A."/>
            <person name="Suda W."/>
            <person name="Hattori M."/>
            <person name="Nakamoto N."/>
            <person name="Caballero S."/>
            <person name="Norman J."/>
            <person name="Olle B."/>
            <person name="Tanoue T."/>
            <person name="Arita M."/>
            <person name="Bucci V."/>
            <person name="Atarashi K."/>
            <person name="Xavier R."/>
            <person name="Honda K."/>
        </authorList>
    </citation>
    <scope>NUCLEOTIDE SEQUENCE [LARGE SCALE GENOMIC DNA]</scope>
    <source>
        <strain evidence="3">k34-0107-D12</strain>
    </source>
</reference>
<accession>A0ABQ0BVV4</accession>
<name>A0ABQ0BVV4_9FIRM</name>
<evidence type="ECO:0000313" key="3">
    <source>
        <dbReference type="Proteomes" id="UP001600941"/>
    </source>
</evidence>
<keyword evidence="3" id="KW-1185">Reference proteome</keyword>
<gene>
    <name evidence="2" type="ORF">K340107D12_34840</name>
</gene>
<keyword evidence="1" id="KW-0732">Signal</keyword>
<evidence type="ECO:0000256" key="1">
    <source>
        <dbReference type="SAM" id="SignalP"/>
    </source>
</evidence>
<dbReference type="Proteomes" id="UP001600941">
    <property type="component" value="Unassembled WGS sequence"/>
</dbReference>
<organism evidence="2 3">
    <name type="scientific">Blautia parvula</name>
    <dbReference type="NCBI Taxonomy" id="2877527"/>
    <lineage>
        <taxon>Bacteria</taxon>
        <taxon>Bacillati</taxon>
        <taxon>Bacillota</taxon>
        <taxon>Clostridia</taxon>
        <taxon>Lachnospirales</taxon>
        <taxon>Lachnospiraceae</taxon>
        <taxon>Blautia</taxon>
    </lineage>
</organism>
<proteinExistence type="predicted"/>
<evidence type="ECO:0000313" key="2">
    <source>
        <dbReference type="EMBL" id="GAA6500668.1"/>
    </source>
</evidence>
<comment type="caution">
    <text evidence="2">The sequence shown here is derived from an EMBL/GenBank/DDBJ whole genome shotgun (WGS) entry which is preliminary data.</text>
</comment>
<protein>
    <submittedName>
        <fullName evidence="2">Uncharacterized protein</fullName>
    </submittedName>
</protein>
<dbReference type="EMBL" id="BAABZQ010000001">
    <property type="protein sequence ID" value="GAA6500668.1"/>
    <property type="molecule type" value="Genomic_DNA"/>
</dbReference>
<feature type="chain" id="PRO_5045589991" evidence="1">
    <location>
        <begin position="25"/>
        <end position="180"/>
    </location>
</feature>
<feature type="signal peptide" evidence="1">
    <location>
        <begin position="1"/>
        <end position="24"/>
    </location>
</feature>